<comment type="caution">
    <text evidence="1">The sequence shown here is derived from an EMBL/GenBank/DDBJ whole genome shotgun (WGS) entry which is preliminary data.</text>
</comment>
<protein>
    <recommendedName>
        <fullName evidence="2">Muconolactone isomerase domain-containing protein</fullName>
    </recommendedName>
</protein>
<organism evidence="1">
    <name type="scientific">marine sediment metagenome</name>
    <dbReference type="NCBI Taxonomy" id="412755"/>
    <lineage>
        <taxon>unclassified sequences</taxon>
        <taxon>metagenomes</taxon>
        <taxon>ecological metagenomes</taxon>
    </lineage>
</organism>
<dbReference type="InterPro" id="IPR021734">
    <property type="entry name" value="DUF3303"/>
</dbReference>
<accession>A0A0F9RGI7</accession>
<reference evidence="1" key="1">
    <citation type="journal article" date="2015" name="Nature">
        <title>Complex archaea that bridge the gap between prokaryotes and eukaryotes.</title>
        <authorList>
            <person name="Spang A."/>
            <person name="Saw J.H."/>
            <person name="Jorgensen S.L."/>
            <person name="Zaremba-Niedzwiedzka K."/>
            <person name="Martijn J."/>
            <person name="Lind A.E."/>
            <person name="van Eijk R."/>
            <person name="Schleper C."/>
            <person name="Guy L."/>
            <person name="Ettema T.J."/>
        </authorList>
    </citation>
    <scope>NUCLEOTIDE SEQUENCE</scope>
</reference>
<sequence length="101" mass="11851">MLFHVIMTHTEDNCPGYDREKMPEVLEAFKNLEARGKELNVKQHYFVWCPPSHVAFLLLEADSLNEVSRYIFSIPMRQDTQIVPVEHLQDTMAMAKKLMEK</sequence>
<dbReference type="Pfam" id="PF11746">
    <property type="entry name" value="DUF3303"/>
    <property type="match status" value="1"/>
</dbReference>
<name>A0A0F9RGI7_9ZZZZ</name>
<gene>
    <name evidence="1" type="ORF">LCGC14_0649370</name>
</gene>
<evidence type="ECO:0008006" key="2">
    <source>
        <dbReference type="Google" id="ProtNLM"/>
    </source>
</evidence>
<proteinExistence type="predicted"/>
<dbReference type="EMBL" id="LAZR01001203">
    <property type="protein sequence ID" value="KKN48792.1"/>
    <property type="molecule type" value="Genomic_DNA"/>
</dbReference>
<dbReference type="AlphaFoldDB" id="A0A0F9RGI7"/>
<evidence type="ECO:0000313" key="1">
    <source>
        <dbReference type="EMBL" id="KKN48792.1"/>
    </source>
</evidence>